<evidence type="ECO:0000256" key="6">
    <source>
        <dbReference type="ARBA" id="ARBA00023136"/>
    </source>
</evidence>
<keyword evidence="5 7" id="KW-1133">Transmembrane helix</keyword>
<sequence>MKQGLTRKMELIWSIFCVFFKIGPSTFGGGYAMIATIEQEIVRKKGWMSEEEMGDMVSVSGSAPGGVAVNSAAFIGYRLGGVPGAVAAVTAITLPTFLIVFLLSYLSVVFKDNAKVEAALKGIHAAVVALIIVAAGKMWKSAILDAATLILAAVSLILLLFTGIHSFYLILGGPVAGILVVLYKRKRGMDVVTEKVRTEEKQELQFPEYYI</sequence>
<dbReference type="InterPro" id="IPR052518">
    <property type="entry name" value="CHR_Transporter"/>
</dbReference>
<keyword evidence="9" id="KW-1185">Reference proteome</keyword>
<dbReference type="PANTHER" id="PTHR43663:SF2">
    <property type="entry name" value="CHROMATE TRANSPORT PROTEIN-RELATED"/>
    <property type="match status" value="1"/>
</dbReference>
<comment type="similarity">
    <text evidence="2">Belongs to the chromate ion transporter (CHR) (TC 2.A.51) family.</text>
</comment>
<proteinExistence type="inferred from homology"/>
<dbReference type="RefSeq" id="WP_331845705.1">
    <property type="nucleotide sequence ID" value="NZ_JAZHPZ010000002.1"/>
</dbReference>
<keyword evidence="6 7" id="KW-0472">Membrane</keyword>
<evidence type="ECO:0000313" key="9">
    <source>
        <dbReference type="Proteomes" id="UP001306950"/>
    </source>
</evidence>
<feature type="transmembrane region" description="Helical" evidence="7">
    <location>
        <begin position="118"/>
        <end position="135"/>
    </location>
</feature>
<keyword evidence="3" id="KW-1003">Cell membrane</keyword>
<name>A0ABU7VQI7_9BACL</name>
<dbReference type="PANTHER" id="PTHR43663">
    <property type="entry name" value="CHROMATE TRANSPORT PROTEIN-RELATED"/>
    <property type="match status" value="1"/>
</dbReference>
<feature type="transmembrane region" description="Helical" evidence="7">
    <location>
        <begin position="12"/>
        <end position="37"/>
    </location>
</feature>
<keyword evidence="4 7" id="KW-0812">Transmembrane</keyword>
<dbReference type="InterPro" id="IPR003370">
    <property type="entry name" value="Chromate_transpt"/>
</dbReference>
<feature type="transmembrane region" description="Helical" evidence="7">
    <location>
        <begin position="84"/>
        <end position="106"/>
    </location>
</feature>
<evidence type="ECO:0000256" key="7">
    <source>
        <dbReference type="SAM" id="Phobius"/>
    </source>
</evidence>
<reference evidence="8 9" key="1">
    <citation type="submission" date="2024-02" db="EMBL/GenBank/DDBJ databases">
        <title>A nitrogen-fixing paenibacillus bacterium.</title>
        <authorList>
            <person name="Zhang W.L."/>
            <person name="Chen S.F."/>
        </authorList>
    </citation>
    <scope>NUCLEOTIDE SEQUENCE [LARGE SCALE GENOMIC DNA]</scope>
    <source>
        <strain evidence="8 9">M1</strain>
    </source>
</reference>
<protein>
    <submittedName>
        <fullName evidence="8">Chromate transporter</fullName>
    </submittedName>
</protein>
<dbReference type="Pfam" id="PF02417">
    <property type="entry name" value="Chromate_transp"/>
    <property type="match status" value="1"/>
</dbReference>
<evidence type="ECO:0000256" key="5">
    <source>
        <dbReference type="ARBA" id="ARBA00022989"/>
    </source>
</evidence>
<organism evidence="8 9">
    <name type="scientific">Paenibacillus haidiansis</name>
    <dbReference type="NCBI Taxonomy" id="1574488"/>
    <lineage>
        <taxon>Bacteria</taxon>
        <taxon>Bacillati</taxon>
        <taxon>Bacillota</taxon>
        <taxon>Bacilli</taxon>
        <taxon>Bacillales</taxon>
        <taxon>Paenibacillaceae</taxon>
        <taxon>Paenibacillus</taxon>
    </lineage>
</organism>
<accession>A0ABU7VQI7</accession>
<evidence type="ECO:0000256" key="2">
    <source>
        <dbReference type="ARBA" id="ARBA00005262"/>
    </source>
</evidence>
<dbReference type="Proteomes" id="UP001306950">
    <property type="component" value="Unassembled WGS sequence"/>
</dbReference>
<evidence type="ECO:0000256" key="4">
    <source>
        <dbReference type="ARBA" id="ARBA00022692"/>
    </source>
</evidence>
<comment type="subcellular location">
    <subcellularLocation>
        <location evidence="1">Cell membrane</location>
        <topology evidence="1">Multi-pass membrane protein</topology>
    </subcellularLocation>
</comment>
<gene>
    <name evidence="8" type="ORF">V3851_06480</name>
</gene>
<dbReference type="EMBL" id="JAZHPZ010000002">
    <property type="protein sequence ID" value="MEF2965476.1"/>
    <property type="molecule type" value="Genomic_DNA"/>
</dbReference>
<feature type="transmembrane region" description="Helical" evidence="7">
    <location>
        <begin position="142"/>
        <end position="161"/>
    </location>
</feature>
<evidence type="ECO:0000256" key="1">
    <source>
        <dbReference type="ARBA" id="ARBA00004651"/>
    </source>
</evidence>
<evidence type="ECO:0000313" key="8">
    <source>
        <dbReference type="EMBL" id="MEF2965476.1"/>
    </source>
</evidence>
<evidence type="ECO:0000256" key="3">
    <source>
        <dbReference type="ARBA" id="ARBA00022475"/>
    </source>
</evidence>
<comment type="caution">
    <text evidence="8">The sequence shown here is derived from an EMBL/GenBank/DDBJ whole genome shotgun (WGS) entry which is preliminary data.</text>
</comment>